<name>A0A370TUS0_9HELO</name>
<dbReference type="InterPro" id="IPR046670">
    <property type="entry name" value="DUF6540"/>
</dbReference>
<dbReference type="STRING" id="2656787.A0A370TUS0"/>
<comment type="caution">
    <text evidence="1">The sequence shown here is derived from an EMBL/GenBank/DDBJ whole genome shotgun (WGS) entry which is preliminary data.</text>
</comment>
<dbReference type="Proteomes" id="UP000254866">
    <property type="component" value="Unassembled WGS sequence"/>
</dbReference>
<proteinExistence type="predicted"/>
<evidence type="ECO:0000313" key="1">
    <source>
        <dbReference type="EMBL" id="RDL39283.1"/>
    </source>
</evidence>
<reference evidence="1 2" key="1">
    <citation type="journal article" date="2018" name="IMA Fungus">
        <title>IMA Genome-F 9: Draft genome sequence of Annulohypoxylon stygium, Aspergillus mulundensis, Berkeleyomyces basicola (syn. Thielaviopsis basicola), Ceratocystis smalleyi, two Cercospora beticola strains, Coleophoma cylindrospora, Fusarium fracticaudum, Phialophora cf. hyalina, and Morchella septimelata.</title>
        <authorList>
            <person name="Wingfield B.D."/>
            <person name="Bills G.F."/>
            <person name="Dong Y."/>
            <person name="Huang W."/>
            <person name="Nel W.J."/>
            <person name="Swalarsk-Parry B.S."/>
            <person name="Vaghefi N."/>
            <person name="Wilken P.M."/>
            <person name="An Z."/>
            <person name="de Beer Z.W."/>
            <person name="De Vos L."/>
            <person name="Chen L."/>
            <person name="Duong T.A."/>
            <person name="Gao Y."/>
            <person name="Hammerbacher A."/>
            <person name="Kikkert J.R."/>
            <person name="Li Y."/>
            <person name="Li H."/>
            <person name="Li K."/>
            <person name="Li Q."/>
            <person name="Liu X."/>
            <person name="Ma X."/>
            <person name="Naidoo K."/>
            <person name="Pethybridge S.J."/>
            <person name="Sun J."/>
            <person name="Steenkamp E.T."/>
            <person name="van der Nest M.A."/>
            <person name="van Wyk S."/>
            <person name="Wingfield M.J."/>
            <person name="Xiong C."/>
            <person name="Yue Q."/>
            <person name="Zhang X."/>
        </authorList>
    </citation>
    <scope>NUCLEOTIDE SEQUENCE [LARGE SCALE GENOMIC DNA]</scope>
    <source>
        <strain evidence="1 2">BP 5553</strain>
    </source>
</reference>
<organism evidence="1 2">
    <name type="scientific">Venustampulla echinocandica</name>
    <dbReference type="NCBI Taxonomy" id="2656787"/>
    <lineage>
        <taxon>Eukaryota</taxon>
        <taxon>Fungi</taxon>
        <taxon>Dikarya</taxon>
        <taxon>Ascomycota</taxon>
        <taxon>Pezizomycotina</taxon>
        <taxon>Leotiomycetes</taxon>
        <taxon>Helotiales</taxon>
        <taxon>Pleuroascaceae</taxon>
        <taxon>Venustampulla</taxon>
    </lineage>
</organism>
<dbReference type="RefSeq" id="XP_031871939.1">
    <property type="nucleotide sequence ID" value="XM_032012246.1"/>
</dbReference>
<evidence type="ECO:0000313" key="2">
    <source>
        <dbReference type="Proteomes" id="UP000254866"/>
    </source>
</evidence>
<accession>A0A370TUS0</accession>
<dbReference type="EMBL" id="NPIC01000002">
    <property type="protein sequence ID" value="RDL39283.1"/>
    <property type="molecule type" value="Genomic_DNA"/>
</dbReference>
<dbReference type="AlphaFoldDB" id="A0A370TUS0"/>
<dbReference type="GeneID" id="43596472"/>
<dbReference type="OrthoDB" id="2999773at2759"/>
<protein>
    <submittedName>
        <fullName evidence="1">Uncharacterized protein</fullName>
    </submittedName>
</protein>
<gene>
    <name evidence="1" type="ORF">BP5553_03623</name>
</gene>
<sequence length="169" mass="18540">MTQAPQVSQRPIYLVSYNNRLFPAHWGLWVPSYEAGEAGNMGKVIHVEGDARNGFVHGFKRNYDMATSERAKELVLLGWTDSVNVVGGDNYGPLVIDTIATDVIERLALDVPAPGPSLRAAGSSSSGGRRTRVDIQNCQTWVRQFVEKLIESEILEVDALSKLDSAPKN</sequence>
<dbReference type="Pfam" id="PF20174">
    <property type="entry name" value="DUF6540"/>
    <property type="match status" value="1"/>
</dbReference>
<keyword evidence="2" id="KW-1185">Reference proteome</keyword>